<protein>
    <submittedName>
        <fullName evidence="2">Uncharacterized protein</fullName>
    </submittedName>
</protein>
<feature type="region of interest" description="Disordered" evidence="1">
    <location>
        <begin position="67"/>
        <end position="87"/>
    </location>
</feature>
<sequence length="157" mass="17364">MAGVWYGVVPERETTAAVEQASKSSRRRIMEVLSFKLVADAAVQSSLENGRKRQKLNHDLVLPASPRDWDNTVGNSGSNSKLNGDQERDMEDVVSIHLSLCKITCEAQILLDIQFSPCWTAMAVAMKCRDSKRRNRSMRRRKGNGMAADHGGSASTI</sequence>
<dbReference type="Proteomes" id="UP000593577">
    <property type="component" value="Unassembled WGS sequence"/>
</dbReference>
<evidence type="ECO:0000313" key="3">
    <source>
        <dbReference type="Proteomes" id="UP000593577"/>
    </source>
</evidence>
<gene>
    <name evidence="2" type="ORF">Goari_003073</name>
</gene>
<keyword evidence="3" id="KW-1185">Reference proteome</keyword>
<feature type="compositionally biased region" description="Polar residues" evidence="1">
    <location>
        <begin position="72"/>
        <end position="83"/>
    </location>
</feature>
<evidence type="ECO:0000313" key="2">
    <source>
        <dbReference type="EMBL" id="MBA0696527.1"/>
    </source>
</evidence>
<proteinExistence type="predicted"/>
<evidence type="ECO:0000256" key="1">
    <source>
        <dbReference type="SAM" id="MobiDB-lite"/>
    </source>
</evidence>
<organism evidence="2 3">
    <name type="scientific">Gossypium aridum</name>
    <name type="common">American cotton</name>
    <name type="synonym">Erioxylum aridum</name>
    <dbReference type="NCBI Taxonomy" id="34290"/>
    <lineage>
        <taxon>Eukaryota</taxon>
        <taxon>Viridiplantae</taxon>
        <taxon>Streptophyta</taxon>
        <taxon>Embryophyta</taxon>
        <taxon>Tracheophyta</taxon>
        <taxon>Spermatophyta</taxon>
        <taxon>Magnoliopsida</taxon>
        <taxon>eudicotyledons</taxon>
        <taxon>Gunneridae</taxon>
        <taxon>Pentapetalae</taxon>
        <taxon>rosids</taxon>
        <taxon>malvids</taxon>
        <taxon>Malvales</taxon>
        <taxon>Malvaceae</taxon>
        <taxon>Malvoideae</taxon>
        <taxon>Gossypium</taxon>
    </lineage>
</organism>
<accession>A0A7J8YAF0</accession>
<comment type="caution">
    <text evidence="2">The sequence shown here is derived from an EMBL/GenBank/DDBJ whole genome shotgun (WGS) entry which is preliminary data.</text>
</comment>
<feature type="region of interest" description="Disordered" evidence="1">
    <location>
        <begin position="131"/>
        <end position="157"/>
    </location>
</feature>
<dbReference type="EMBL" id="JABFAA010000011">
    <property type="protein sequence ID" value="MBA0696527.1"/>
    <property type="molecule type" value="Genomic_DNA"/>
</dbReference>
<reference evidence="2 3" key="1">
    <citation type="journal article" date="2019" name="Genome Biol. Evol.">
        <title>Insights into the evolution of the New World diploid cottons (Gossypium, subgenus Houzingenia) based on genome sequencing.</title>
        <authorList>
            <person name="Grover C.E."/>
            <person name="Arick M.A. 2nd"/>
            <person name="Thrash A."/>
            <person name="Conover J.L."/>
            <person name="Sanders W.S."/>
            <person name="Peterson D.G."/>
            <person name="Frelichowski J.E."/>
            <person name="Scheffler J.A."/>
            <person name="Scheffler B.E."/>
            <person name="Wendel J.F."/>
        </authorList>
    </citation>
    <scope>NUCLEOTIDE SEQUENCE [LARGE SCALE GENOMIC DNA]</scope>
    <source>
        <strain evidence="2">185</strain>
        <tissue evidence="2">Leaf</tissue>
    </source>
</reference>
<feature type="compositionally biased region" description="Basic residues" evidence="1">
    <location>
        <begin position="131"/>
        <end position="143"/>
    </location>
</feature>
<dbReference type="AlphaFoldDB" id="A0A7J8YAF0"/>
<name>A0A7J8YAF0_GOSAI</name>